<feature type="transmembrane region" description="Helical" evidence="10">
    <location>
        <begin position="107"/>
        <end position="132"/>
    </location>
</feature>
<dbReference type="GO" id="GO:0008654">
    <property type="term" value="P:phospholipid biosynthetic process"/>
    <property type="evidence" value="ECO:0007669"/>
    <property type="project" value="UniProtKB-UniRule"/>
</dbReference>
<dbReference type="Pfam" id="PF02660">
    <property type="entry name" value="G3P_acyltransf"/>
    <property type="match status" value="1"/>
</dbReference>
<dbReference type="AlphaFoldDB" id="A0A1H9N2G6"/>
<reference evidence="11 12" key="1">
    <citation type="submission" date="2016-10" db="EMBL/GenBank/DDBJ databases">
        <authorList>
            <person name="Varghese N."/>
            <person name="Submissions S."/>
        </authorList>
    </citation>
    <scope>NUCLEOTIDE SEQUENCE [LARGE SCALE GENOMIC DNA]</scope>
    <source>
        <strain evidence="11 12">TC-13</strain>
    </source>
</reference>
<evidence type="ECO:0000256" key="6">
    <source>
        <dbReference type="ARBA" id="ARBA00023098"/>
    </source>
</evidence>
<keyword evidence="2 10" id="KW-0444">Lipid biosynthesis</keyword>
<keyword evidence="9 10" id="KW-1208">Phospholipid metabolism</keyword>
<evidence type="ECO:0000313" key="12">
    <source>
        <dbReference type="Proteomes" id="UP000199410"/>
    </source>
</evidence>
<dbReference type="PANTHER" id="PTHR30309">
    <property type="entry name" value="INNER MEMBRANE PROTEIN YGIH"/>
    <property type="match status" value="1"/>
</dbReference>
<dbReference type="Proteomes" id="UP000199410">
    <property type="component" value="Unassembled WGS sequence"/>
</dbReference>
<keyword evidence="6 10" id="KW-0443">Lipid metabolism</keyword>
<dbReference type="PANTHER" id="PTHR30309:SF0">
    <property type="entry name" value="GLYCEROL-3-PHOSPHATE ACYLTRANSFERASE-RELATED"/>
    <property type="match status" value="1"/>
</dbReference>
<comment type="catalytic activity">
    <reaction evidence="10">
        <text>an acyl phosphate + sn-glycerol 3-phosphate = a 1-acyl-sn-glycero-3-phosphate + phosphate</text>
        <dbReference type="Rhea" id="RHEA:34075"/>
        <dbReference type="ChEBI" id="CHEBI:43474"/>
        <dbReference type="ChEBI" id="CHEBI:57597"/>
        <dbReference type="ChEBI" id="CHEBI:57970"/>
        <dbReference type="ChEBI" id="CHEBI:59918"/>
        <dbReference type="EC" id="2.3.1.275"/>
    </reaction>
</comment>
<evidence type="ECO:0000256" key="10">
    <source>
        <dbReference type="HAMAP-Rule" id="MF_01043"/>
    </source>
</evidence>
<evidence type="ECO:0000256" key="8">
    <source>
        <dbReference type="ARBA" id="ARBA00023209"/>
    </source>
</evidence>
<comment type="caution">
    <text evidence="11">The sequence shown here is derived from an EMBL/GenBank/DDBJ whole genome shotgun (WGS) entry which is preliminary data.</text>
</comment>
<feature type="transmembrane region" description="Helical" evidence="10">
    <location>
        <begin position="50"/>
        <end position="71"/>
    </location>
</feature>
<feature type="transmembrane region" description="Helical" evidence="10">
    <location>
        <begin position="77"/>
        <end position="95"/>
    </location>
</feature>
<keyword evidence="3 10" id="KW-0808">Transferase</keyword>
<evidence type="ECO:0000256" key="5">
    <source>
        <dbReference type="ARBA" id="ARBA00022989"/>
    </source>
</evidence>
<sequence>MIGLYWLFSYLIGNFMTAFFVGKIYGVNLQEERSKNLGARNAGSVLGKRAFLLTFLGDALKGVLVVGLGRLWYLEEWVIVSGAACVIAGHLYPFWLKYKGGKGVATFIGVGLALSPGLFLWMIAGTAAVLMLTRSLTLGMVGGFIFYVGAIIQAGQLKPYALLIIAIVCMLIRHMSNIKESWKRGK</sequence>
<name>A0A1H9N2G6_9BACI</name>
<comment type="function">
    <text evidence="10">Catalyzes the transfer of an acyl group from acyl-phosphate (acyl-PO(4)) to glycerol-3-phosphate (G3P) to form lysophosphatidic acid (LPA). This enzyme utilizes acyl-phosphate as fatty acyl donor, but not acyl-CoA or acyl-ACP.</text>
</comment>
<comment type="pathway">
    <text evidence="10">Lipid metabolism; phospholipid metabolism.</text>
</comment>
<evidence type="ECO:0000313" key="11">
    <source>
        <dbReference type="EMBL" id="SER29899.1"/>
    </source>
</evidence>
<accession>A0A1H9N2G6</accession>
<dbReference type="RefSeq" id="WP_089986602.1">
    <property type="nucleotide sequence ID" value="NZ_CP189820.1"/>
</dbReference>
<protein>
    <recommendedName>
        <fullName evidence="10">Glycerol-3-phosphate acyltransferase</fullName>
    </recommendedName>
    <alternativeName>
        <fullName evidence="10">Acyl-PO4 G3P acyltransferase</fullName>
    </alternativeName>
    <alternativeName>
        <fullName evidence="10">Acyl-phosphate--glycerol-3-phosphate acyltransferase</fullName>
    </alternativeName>
    <alternativeName>
        <fullName evidence="10">G3P acyltransferase</fullName>
        <shortName evidence="10">GPAT</shortName>
        <ecNumber evidence="10">2.3.1.275</ecNumber>
    </alternativeName>
    <alternativeName>
        <fullName evidence="10">Lysophosphatidic acid synthase</fullName>
        <shortName evidence="10">LPA synthase</shortName>
    </alternativeName>
</protein>
<comment type="similarity">
    <text evidence="10">Belongs to the PlsY family.</text>
</comment>
<dbReference type="GO" id="GO:0005886">
    <property type="term" value="C:plasma membrane"/>
    <property type="evidence" value="ECO:0007669"/>
    <property type="project" value="UniProtKB-SubCell"/>
</dbReference>
<proteinExistence type="inferred from homology"/>
<comment type="subcellular location">
    <subcellularLocation>
        <location evidence="10">Cell membrane</location>
        <topology evidence="10">Multi-pass membrane protein</topology>
    </subcellularLocation>
</comment>
<comment type="subunit">
    <text evidence="10">Probably interacts with PlsX.</text>
</comment>
<dbReference type="EC" id="2.3.1.275" evidence="10"/>
<organism evidence="11 12">
    <name type="scientific">Lysinibacillus fusiformis</name>
    <dbReference type="NCBI Taxonomy" id="28031"/>
    <lineage>
        <taxon>Bacteria</taxon>
        <taxon>Bacillati</taxon>
        <taxon>Bacillota</taxon>
        <taxon>Bacilli</taxon>
        <taxon>Bacillales</taxon>
        <taxon>Bacillaceae</taxon>
        <taxon>Lysinibacillus</taxon>
    </lineage>
</organism>
<keyword evidence="8 10" id="KW-0594">Phospholipid biosynthesis</keyword>
<evidence type="ECO:0000256" key="2">
    <source>
        <dbReference type="ARBA" id="ARBA00022516"/>
    </source>
</evidence>
<keyword evidence="7 10" id="KW-0472">Membrane</keyword>
<keyword evidence="1 10" id="KW-1003">Cell membrane</keyword>
<evidence type="ECO:0000256" key="1">
    <source>
        <dbReference type="ARBA" id="ARBA00022475"/>
    </source>
</evidence>
<evidence type="ECO:0000256" key="9">
    <source>
        <dbReference type="ARBA" id="ARBA00023264"/>
    </source>
</evidence>
<dbReference type="HAMAP" id="MF_01043">
    <property type="entry name" value="PlsY"/>
    <property type="match status" value="1"/>
</dbReference>
<dbReference type="InterPro" id="IPR003811">
    <property type="entry name" value="G3P_acylTferase_PlsY"/>
</dbReference>
<evidence type="ECO:0000256" key="7">
    <source>
        <dbReference type="ARBA" id="ARBA00023136"/>
    </source>
</evidence>
<feature type="transmembrane region" description="Helical" evidence="10">
    <location>
        <begin position="144"/>
        <end position="172"/>
    </location>
</feature>
<keyword evidence="11" id="KW-0012">Acyltransferase</keyword>
<gene>
    <name evidence="10" type="primary">plsY</name>
    <name evidence="11" type="ORF">SAMN02787113_03468</name>
</gene>
<dbReference type="UniPathway" id="UPA00085"/>
<dbReference type="SMART" id="SM01207">
    <property type="entry name" value="G3P_acyltransf"/>
    <property type="match status" value="1"/>
</dbReference>
<dbReference type="EMBL" id="FOEL01000013">
    <property type="protein sequence ID" value="SER29899.1"/>
    <property type="molecule type" value="Genomic_DNA"/>
</dbReference>
<dbReference type="GO" id="GO:0043772">
    <property type="term" value="F:acyl-phosphate glycerol-3-phosphate acyltransferase activity"/>
    <property type="evidence" value="ECO:0007669"/>
    <property type="project" value="UniProtKB-UniRule"/>
</dbReference>
<evidence type="ECO:0000256" key="3">
    <source>
        <dbReference type="ARBA" id="ARBA00022679"/>
    </source>
</evidence>
<keyword evidence="5 10" id="KW-1133">Transmembrane helix</keyword>
<feature type="transmembrane region" description="Helical" evidence="10">
    <location>
        <begin position="6"/>
        <end position="29"/>
    </location>
</feature>
<keyword evidence="4 10" id="KW-0812">Transmembrane</keyword>
<evidence type="ECO:0000256" key="4">
    <source>
        <dbReference type="ARBA" id="ARBA00022692"/>
    </source>
</evidence>